<feature type="transmembrane region" description="Helical" evidence="6">
    <location>
        <begin position="309"/>
        <end position="331"/>
    </location>
</feature>
<dbReference type="RefSeq" id="WP_344309161.1">
    <property type="nucleotide sequence ID" value="NZ_BAAANO010000017.1"/>
</dbReference>
<dbReference type="InterPro" id="IPR052159">
    <property type="entry name" value="Competence_DNA_uptake"/>
</dbReference>
<evidence type="ECO:0000256" key="4">
    <source>
        <dbReference type="ARBA" id="ARBA00022989"/>
    </source>
</evidence>
<keyword evidence="10" id="KW-1185">Reference proteome</keyword>
<dbReference type="Proteomes" id="UP001500755">
    <property type="component" value="Unassembled WGS sequence"/>
</dbReference>
<organism evidence="9 10">
    <name type="scientific">Brevibacterium samyangense</name>
    <dbReference type="NCBI Taxonomy" id="366888"/>
    <lineage>
        <taxon>Bacteria</taxon>
        <taxon>Bacillati</taxon>
        <taxon>Actinomycetota</taxon>
        <taxon>Actinomycetes</taxon>
        <taxon>Micrococcales</taxon>
        <taxon>Brevibacteriaceae</taxon>
        <taxon>Brevibacterium</taxon>
    </lineage>
</organism>
<dbReference type="Pfam" id="PF00753">
    <property type="entry name" value="Lactamase_B"/>
    <property type="match status" value="1"/>
</dbReference>
<evidence type="ECO:0000313" key="10">
    <source>
        <dbReference type="Proteomes" id="UP001500755"/>
    </source>
</evidence>
<dbReference type="InterPro" id="IPR004477">
    <property type="entry name" value="ComEC_N"/>
</dbReference>
<dbReference type="Pfam" id="PF03772">
    <property type="entry name" value="Competence"/>
    <property type="match status" value="1"/>
</dbReference>
<keyword evidence="4 6" id="KW-1133">Transmembrane helix</keyword>
<sequence length="758" mass="76512">MLRHSATGRLLIAVALLWAAVGTGLPSGVVFTAALVLTAPALLFFDRSRGEFARWAWSTLVFAGIGLLLAGLGSARVEGASAEFTGEVTVVSDPVLGAGGTWSATVLGRHGPLTVHAHEELPPAGTRVLVDVTTERSAARVRGFLDSDPEVLAAPAVPWTVRADLRAFLAEAVGASAEGAPARGLVPGLVIGDTRAVPAALEEDMQTVSLSHLVAVSGSNIAIVSVAVLWAVRFLTPRRGVATACAVAVTLGYVFVVGPEPSVVRAAAMGLLGALVLVRGSGTPGLAVLATAVGVVLTLSPDLAVTPGFQLSVAATAALVLLGVPACEALVRKQVPYPIAAALVVPVCAQIGVTPVLLTIGGTLSVWSVPANVLVAPVVAPATVLGIVVLALGMCAGPAGAPAVPGVHVLAELLGHLPVACAWWIVRTATVAADLPAAVWPWASGPLGVLCASAACAGLVLGVLVDLRWARVLGAGLLVLAQVVGTLVPVVVRPRLGEWEVLVCDVGQGSATVVALGDGDVLLIDAGPAEEPLRACLDTAGARRVHLLVSHFDSDHIRGYPGATRGRDVVTLHIGPGTLVDPVARDLVGAVAPLAPTVVSAGDRYAFGDVTVEYLWPSAERAASLEDPNGNSLVARVTTGSGLVLLAPGDVGEAEQGALAAELRNDPAETDVLLAAHHGSGDLDPEFYTAAGAPLGVVSVGADNRYGHPHPDALDAFGQAAVLRTDECGSIAVALRDGLIAARGTAAVPGACEAIVPR</sequence>
<name>A0ABN2THC0_9MICO</name>
<evidence type="ECO:0000256" key="2">
    <source>
        <dbReference type="ARBA" id="ARBA00022475"/>
    </source>
</evidence>
<protein>
    <submittedName>
        <fullName evidence="9">ComEC/Rec2 family competence protein</fullName>
    </submittedName>
</protein>
<reference evidence="9 10" key="1">
    <citation type="journal article" date="2019" name="Int. J. Syst. Evol. Microbiol.">
        <title>The Global Catalogue of Microorganisms (GCM) 10K type strain sequencing project: providing services to taxonomists for standard genome sequencing and annotation.</title>
        <authorList>
            <consortium name="The Broad Institute Genomics Platform"/>
            <consortium name="The Broad Institute Genome Sequencing Center for Infectious Disease"/>
            <person name="Wu L."/>
            <person name="Ma J."/>
        </authorList>
    </citation>
    <scope>NUCLEOTIDE SEQUENCE [LARGE SCALE GENOMIC DNA]</scope>
    <source>
        <strain evidence="9 10">JCM 14546</strain>
    </source>
</reference>
<feature type="domain" description="ComEC/Rec2-related protein" evidence="8">
    <location>
        <begin position="189"/>
        <end position="460"/>
    </location>
</feature>
<feature type="transmembrane region" description="Helical" evidence="6">
    <location>
        <begin position="446"/>
        <end position="465"/>
    </location>
</feature>
<feature type="transmembrane region" description="Helical" evidence="6">
    <location>
        <begin position="407"/>
        <end position="426"/>
    </location>
</feature>
<dbReference type="PANTHER" id="PTHR30619">
    <property type="entry name" value="DNA INTERNALIZATION/COMPETENCE PROTEIN COMEC/REC2"/>
    <property type="match status" value="1"/>
</dbReference>
<feature type="transmembrane region" description="Helical" evidence="6">
    <location>
        <begin position="373"/>
        <end position="395"/>
    </location>
</feature>
<feature type="transmembrane region" description="Helical" evidence="6">
    <location>
        <begin position="472"/>
        <end position="492"/>
    </location>
</feature>
<accession>A0ABN2THC0</accession>
<dbReference type="EMBL" id="BAAANO010000017">
    <property type="protein sequence ID" value="GAA2008846.1"/>
    <property type="molecule type" value="Genomic_DNA"/>
</dbReference>
<proteinExistence type="predicted"/>
<feature type="transmembrane region" description="Helical" evidence="6">
    <location>
        <begin position="54"/>
        <end position="72"/>
    </location>
</feature>
<dbReference type="SUPFAM" id="SSF56281">
    <property type="entry name" value="Metallo-hydrolase/oxidoreductase"/>
    <property type="match status" value="1"/>
</dbReference>
<comment type="subcellular location">
    <subcellularLocation>
        <location evidence="1">Cell membrane</location>
        <topology evidence="1">Multi-pass membrane protein</topology>
    </subcellularLocation>
</comment>
<dbReference type="NCBIfam" id="TIGR00360">
    <property type="entry name" value="ComEC_N-term"/>
    <property type="match status" value="1"/>
</dbReference>
<evidence type="ECO:0000256" key="6">
    <source>
        <dbReference type="SAM" id="Phobius"/>
    </source>
</evidence>
<dbReference type="Gene3D" id="3.60.15.10">
    <property type="entry name" value="Ribonuclease Z/Hydroxyacylglutathione hydrolase-like"/>
    <property type="match status" value="1"/>
</dbReference>
<evidence type="ECO:0000313" key="9">
    <source>
        <dbReference type="EMBL" id="GAA2008846.1"/>
    </source>
</evidence>
<evidence type="ECO:0000259" key="8">
    <source>
        <dbReference type="Pfam" id="PF03772"/>
    </source>
</evidence>
<keyword evidence="3 6" id="KW-0812">Transmembrane</keyword>
<evidence type="ECO:0000259" key="7">
    <source>
        <dbReference type="Pfam" id="PF00753"/>
    </source>
</evidence>
<feature type="domain" description="Metallo-beta-lactamase" evidence="7">
    <location>
        <begin position="505"/>
        <end position="574"/>
    </location>
</feature>
<evidence type="ECO:0000256" key="3">
    <source>
        <dbReference type="ARBA" id="ARBA00022692"/>
    </source>
</evidence>
<feature type="transmembrane region" description="Helical" evidence="6">
    <location>
        <begin position="213"/>
        <end position="235"/>
    </location>
</feature>
<keyword evidence="2" id="KW-1003">Cell membrane</keyword>
<evidence type="ECO:0000256" key="5">
    <source>
        <dbReference type="ARBA" id="ARBA00023136"/>
    </source>
</evidence>
<feature type="transmembrane region" description="Helical" evidence="6">
    <location>
        <begin position="343"/>
        <end position="367"/>
    </location>
</feature>
<evidence type="ECO:0000256" key="1">
    <source>
        <dbReference type="ARBA" id="ARBA00004651"/>
    </source>
</evidence>
<gene>
    <name evidence="9" type="ORF">GCM10009755_19260</name>
</gene>
<comment type="caution">
    <text evidence="9">The sequence shown here is derived from an EMBL/GenBank/DDBJ whole genome shotgun (WGS) entry which is preliminary data.</text>
</comment>
<dbReference type="PANTHER" id="PTHR30619:SF1">
    <property type="entry name" value="RECOMBINATION PROTEIN 2"/>
    <property type="match status" value="1"/>
</dbReference>
<dbReference type="InterPro" id="IPR001279">
    <property type="entry name" value="Metallo-B-lactamas"/>
</dbReference>
<dbReference type="InterPro" id="IPR036866">
    <property type="entry name" value="RibonucZ/Hydroxyglut_hydro"/>
</dbReference>
<keyword evidence="5 6" id="KW-0472">Membrane</keyword>
<feature type="transmembrane region" description="Helical" evidence="6">
    <location>
        <begin position="270"/>
        <end position="297"/>
    </location>
</feature>
<feature type="transmembrane region" description="Helical" evidence="6">
    <location>
        <begin position="241"/>
        <end position="258"/>
    </location>
</feature>